<name>A0AC61NFP8_9BACT</name>
<proteinExistence type="predicted"/>
<accession>A0AC61NFP8</accession>
<protein>
    <submittedName>
        <fullName evidence="1">Uncharacterized protein</fullName>
    </submittedName>
</protein>
<sequence>MKRKNISILMLLLIIIGCSREEKAQRKYDETIMVYIYQTIQPGNPTENILDKIAAGVHKDANVIVAYANQKEIQFFQMNGENSKIYLGEETNEGKYITYGHKLLLQKVMSDYPSKKYQSVFIGESSAPSTEKEDVIPSMGVGKNRLSFYLFTSNFYGEKRINPKRMDYAVIIASSFGDPNVIYAFGDFVPYVVASPTEIDLRHYPYKEMFDALTTPQISIKEKLEKGCKEYLSHAETNHLDGSISLYDCTQFDFASQRFSNINISNDKDLIKNNLSSTNLTKLGDHNYQFDFIEMINSSYNENDSKVLKYEFEKSIIMYGFSGKWTNKNLCGLGVYVPHKDLIRRYIISYTMCWNGMTDYRNLVNNIYR</sequence>
<organism evidence="1 2">
    <name type="scientific">Halosquirtibacter laminarini</name>
    <dbReference type="NCBI Taxonomy" id="3374600"/>
    <lineage>
        <taxon>Bacteria</taxon>
        <taxon>Pseudomonadati</taxon>
        <taxon>Bacteroidota</taxon>
        <taxon>Bacteroidia</taxon>
        <taxon>Marinilabiliales</taxon>
        <taxon>Prolixibacteraceae</taxon>
        <taxon>Halosquirtibacter</taxon>
    </lineage>
</organism>
<dbReference type="EMBL" id="CP081303">
    <property type="protein sequence ID" value="QZE14458.1"/>
    <property type="molecule type" value="Genomic_DNA"/>
</dbReference>
<dbReference type="Proteomes" id="UP000826212">
    <property type="component" value="Chromosome"/>
</dbReference>
<gene>
    <name evidence="1" type="ORF">K4L44_00905</name>
</gene>
<evidence type="ECO:0000313" key="1">
    <source>
        <dbReference type="EMBL" id="QZE14458.1"/>
    </source>
</evidence>
<reference evidence="1" key="1">
    <citation type="submission" date="2021-08" db="EMBL/GenBank/DDBJ databases">
        <title>Novel anaerobic bacterium isolated from sea squirt in East Sea, Republic of Korea.</title>
        <authorList>
            <person name="Nguyen T.H."/>
            <person name="Li Z."/>
            <person name="Lee Y.-J."/>
            <person name="Ko J."/>
            <person name="Kim S.-G."/>
        </authorList>
    </citation>
    <scope>NUCLEOTIDE SEQUENCE</scope>
    <source>
        <strain evidence="1">KCTC 25031</strain>
    </source>
</reference>
<evidence type="ECO:0000313" key="2">
    <source>
        <dbReference type="Proteomes" id="UP000826212"/>
    </source>
</evidence>
<keyword evidence="2" id="KW-1185">Reference proteome</keyword>